<dbReference type="InterPro" id="IPR001647">
    <property type="entry name" value="HTH_TetR"/>
</dbReference>
<reference evidence="7 8" key="1">
    <citation type="submission" date="2020-08" db="EMBL/GenBank/DDBJ databases">
        <title>Genomic Encyclopedia of Type Strains, Phase IV (KMG-IV): sequencing the most valuable type-strain genomes for metagenomic binning, comparative biology and taxonomic classification.</title>
        <authorList>
            <person name="Goeker M."/>
        </authorList>
    </citation>
    <scope>NUCLEOTIDE SEQUENCE [LARGE SCALE GENOMIC DNA]</scope>
    <source>
        <strain evidence="7 8">DSM 26385</strain>
    </source>
</reference>
<dbReference type="Pfam" id="PF13977">
    <property type="entry name" value="TetR_C_6"/>
    <property type="match status" value="1"/>
</dbReference>
<dbReference type="SUPFAM" id="SSF46689">
    <property type="entry name" value="Homeodomain-like"/>
    <property type="match status" value="1"/>
</dbReference>
<dbReference type="InterPro" id="IPR023772">
    <property type="entry name" value="DNA-bd_HTH_TetR-type_CS"/>
</dbReference>
<comment type="caution">
    <text evidence="7">The sequence shown here is derived from an EMBL/GenBank/DDBJ whole genome shotgun (WGS) entry which is preliminary data.</text>
</comment>
<accession>A0A7W6K2A7</accession>
<dbReference type="Gene3D" id="1.10.357.10">
    <property type="entry name" value="Tetracycline Repressor, domain 2"/>
    <property type="match status" value="1"/>
</dbReference>
<dbReference type="Proteomes" id="UP000584824">
    <property type="component" value="Unassembled WGS sequence"/>
</dbReference>
<evidence type="ECO:0000313" key="8">
    <source>
        <dbReference type="Proteomes" id="UP000584824"/>
    </source>
</evidence>
<evidence type="ECO:0000256" key="3">
    <source>
        <dbReference type="ARBA" id="ARBA00023125"/>
    </source>
</evidence>
<evidence type="ECO:0000256" key="5">
    <source>
        <dbReference type="PROSITE-ProRule" id="PRU00335"/>
    </source>
</evidence>
<name>A0A7W6K2A7_9HYPH</name>
<dbReference type="PRINTS" id="PR00455">
    <property type="entry name" value="HTHTETR"/>
</dbReference>
<evidence type="ECO:0000259" key="6">
    <source>
        <dbReference type="PROSITE" id="PS50977"/>
    </source>
</evidence>
<dbReference type="InterPro" id="IPR009057">
    <property type="entry name" value="Homeodomain-like_sf"/>
</dbReference>
<organism evidence="7 8">
    <name type="scientific">Allorhizobium borbori</name>
    <dbReference type="NCBI Taxonomy" id="485907"/>
    <lineage>
        <taxon>Bacteria</taxon>
        <taxon>Pseudomonadati</taxon>
        <taxon>Pseudomonadota</taxon>
        <taxon>Alphaproteobacteria</taxon>
        <taxon>Hyphomicrobiales</taxon>
        <taxon>Rhizobiaceae</taxon>
        <taxon>Rhizobium/Agrobacterium group</taxon>
        <taxon>Allorhizobium</taxon>
    </lineage>
</organism>
<sequence>MRKSAQERKAEILATALRLADELGPDRLTTAAIAEAVGLTQPGIFRHFPTKQALWQAVAADISGRLKVAWDEALASCATPEGRIAALVQAQLNLIEANPAIPAILFSRELRVENDALRQVFVGLMTAFHGILAGELARAREAGTIRPDLDPADGAVLLISLIQGLAMRWSLGARGFALRPEGARLLAVQMALFVNSATEGKQS</sequence>
<dbReference type="GO" id="GO:0003700">
    <property type="term" value="F:DNA-binding transcription factor activity"/>
    <property type="evidence" value="ECO:0007669"/>
    <property type="project" value="TreeGrafter"/>
</dbReference>
<dbReference type="PANTHER" id="PTHR30055">
    <property type="entry name" value="HTH-TYPE TRANSCRIPTIONAL REGULATOR RUTR"/>
    <property type="match status" value="1"/>
</dbReference>
<keyword evidence="8" id="KW-1185">Reference proteome</keyword>
<keyword evidence="3 5" id="KW-0238">DNA-binding</keyword>
<dbReference type="PROSITE" id="PS01081">
    <property type="entry name" value="HTH_TETR_1"/>
    <property type="match status" value="1"/>
</dbReference>
<dbReference type="InterPro" id="IPR050109">
    <property type="entry name" value="HTH-type_TetR-like_transc_reg"/>
</dbReference>
<keyword evidence="4" id="KW-0804">Transcription</keyword>
<evidence type="ECO:0000256" key="4">
    <source>
        <dbReference type="ARBA" id="ARBA00023163"/>
    </source>
</evidence>
<dbReference type="AlphaFoldDB" id="A0A7W6K2A7"/>
<proteinExistence type="predicted"/>
<dbReference type="InterPro" id="IPR036271">
    <property type="entry name" value="Tet_transcr_reg_TetR-rel_C_sf"/>
</dbReference>
<evidence type="ECO:0000256" key="1">
    <source>
        <dbReference type="ARBA" id="ARBA00022491"/>
    </source>
</evidence>
<gene>
    <name evidence="7" type="ORF">GGQ66_001531</name>
</gene>
<evidence type="ECO:0000256" key="2">
    <source>
        <dbReference type="ARBA" id="ARBA00023015"/>
    </source>
</evidence>
<dbReference type="PROSITE" id="PS50977">
    <property type="entry name" value="HTH_TETR_2"/>
    <property type="match status" value="1"/>
</dbReference>
<dbReference type="Pfam" id="PF00440">
    <property type="entry name" value="TetR_N"/>
    <property type="match status" value="1"/>
</dbReference>
<dbReference type="RefSeq" id="WP_183791083.1">
    <property type="nucleotide sequence ID" value="NZ_JACIDU010000005.1"/>
</dbReference>
<protein>
    <submittedName>
        <fullName evidence="7">AcrR family transcriptional regulator</fullName>
    </submittedName>
</protein>
<feature type="domain" description="HTH tetR-type" evidence="6">
    <location>
        <begin position="6"/>
        <end position="66"/>
    </location>
</feature>
<evidence type="ECO:0000313" key="7">
    <source>
        <dbReference type="EMBL" id="MBB4102976.1"/>
    </source>
</evidence>
<feature type="DNA-binding region" description="H-T-H motif" evidence="5">
    <location>
        <begin position="29"/>
        <end position="48"/>
    </location>
</feature>
<dbReference type="GO" id="GO:0000976">
    <property type="term" value="F:transcription cis-regulatory region binding"/>
    <property type="evidence" value="ECO:0007669"/>
    <property type="project" value="TreeGrafter"/>
</dbReference>
<dbReference type="PANTHER" id="PTHR30055:SF234">
    <property type="entry name" value="HTH-TYPE TRANSCRIPTIONAL REGULATOR BETI"/>
    <property type="match status" value="1"/>
</dbReference>
<dbReference type="InterPro" id="IPR039538">
    <property type="entry name" value="BetI_C"/>
</dbReference>
<dbReference type="SUPFAM" id="SSF48498">
    <property type="entry name" value="Tetracyclin repressor-like, C-terminal domain"/>
    <property type="match status" value="1"/>
</dbReference>
<keyword evidence="1" id="KW-0678">Repressor</keyword>
<dbReference type="EMBL" id="JACIDU010000005">
    <property type="protein sequence ID" value="MBB4102976.1"/>
    <property type="molecule type" value="Genomic_DNA"/>
</dbReference>
<keyword evidence="2" id="KW-0805">Transcription regulation</keyword>